<dbReference type="AlphaFoldDB" id="A0A5N3SAG7"/>
<dbReference type="PRINTS" id="PR00111">
    <property type="entry name" value="ABHYDROLASE"/>
</dbReference>
<keyword evidence="2" id="KW-0378">Hydrolase</keyword>
<dbReference type="InterPro" id="IPR050266">
    <property type="entry name" value="AB_hydrolase_sf"/>
</dbReference>
<dbReference type="Gene3D" id="3.40.50.1820">
    <property type="entry name" value="alpha/beta hydrolase"/>
    <property type="match status" value="1"/>
</dbReference>
<evidence type="ECO:0000313" key="2">
    <source>
        <dbReference type="EMBL" id="KAB0303669.1"/>
    </source>
</evidence>
<reference evidence="2 3" key="1">
    <citation type="submission" date="2019-09" db="EMBL/GenBank/DDBJ databases">
        <title>Vibrio Fortis S7-72.</title>
        <authorList>
            <person name="Das S.K."/>
        </authorList>
    </citation>
    <scope>NUCLEOTIDE SEQUENCE [LARGE SCALE GENOMIC DNA]</scope>
    <source>
        <strain evidence="2 3">S7-72</strain>
    </source>
</reference>
<protein>
    <submittedName>
        <fullName evidence="2">Alpha/beta hydrolase</fullName>
    </submittedName>
</protein>
<accession>A0A5N3SAG7</accession>
<dbReference type="PANTHER" id="PTHR43798">
    <property type="entry name" value="MONOACYLGLYCEROL LIPASE"/>
    <property type="match status" value="1"/>
</dbReference>
<dbReference type="Pfam" id="PF00561">
    <property type="entry name" value="Abhydrolase_1"/>
    <property type="match status" value="1"/>
</dbReference>
<name>A0A5N3SAG7_9VIBR</name>
<dbReference type="EMBL" id="VXDD01000001">
    <property type="protein sequence ID" value="KAB0303669.1"/>
    <property type="molecule type" value="Genomic_DNA"/>
</dbReference>
<dbReference type="InterPro" id="IPR000073">
    <property type="entry name" value="AB_hydrolase_1"/>
</dbReference>
<dbReference type="SUPFAM" id="SSF53474">
    <property type="entry name" value="alpha/beta-Hydrolases"/>
    <property type="match status" value="1"/>
</dbReference>
<organism evidence="2 3">
    <name type="scientific">Vibrio fortis</name>
    <dbReference type="NCBI Taxonomy" id="212667"/>
    <lineage>
        <taxon>Bacteria</taxon>
        <taxon>Pseudomonadati</taxon>
        <taxon>Pseudomonadota</taxon>
        <taxon>Gammaproteobacteria</taxon>
        <taxon>Vibrionales</taxon>
        <taxon>Vibrionaceae</taxon>
        <taxon>Vibrio</taxon>
    </lineage>
</organism>
<sequence length="242" mass="26769">MMKPEVPLLWLPGLLCNEALFREVNRELPDWVAPFTSDLAAETSMQALASRVLEDAPDTFILGGLSMGGILAFEVLRQAPTRVKGLILMDTNSADEKPEVSEKRYALVDKAKAGEFESITPDVLMPVLIHPSQLHNQQLTEQISQMAINVGINRFEAHAHALATRPDSRPLLGDIKIPTLVITGKDDLLCPIDNHLLMAKHIENVSLHVIPNCGHLSTMEQPDQVAVHINHWLDVHKTLLAN</sequence>
<dbReference type="Proteomes" id="UP000326687">
    <property type="component" value="Unassembled WGS sequence"/>
</dbReference>
<feature type="domain" description="AB hydrolase-1" evidence="1">
    <location>
        <begin position="59"/>
        <end position="221"/>
    </location>
</feature>
<evidence type="ECO:0000259" key="1">
    <source>
        <dbReference type="Pfam" id="PF00561"/>
    </source>
</evidence>
<evidence type="ECO:0000313" key="3">
    <source>
        <dbReference type="Proteomes" id="UP000326687"/>
    </source>
</evidence>
<comment type="caution">
    <text evidence="2">The sequence shown here is derived from an EMBL/GenBank/DDBJ whole genome shotgun (WGS) entry which is preliminary data.</text>
</comment>
<dbReference type="PANTHER" id="PTHR43798:SF29">
    <property type="entry name" value="AB HYDROLASE-1 DOMAIN-CONTAINING PROTEIN"/>
    <property type="match status" value="1"/>
</dbReference>
<dbReference type="GO" id="GO:0016787">
    <property type="term" value="F:hydrolase activity"/>
    <property type="evidence" value="ECO:0007669"/>
    <property type="project" value="UniProtKB-KW"/>
</dbReference>
<dbReference type="InterPro" id="IPR029058">
    <property type="entry name" value="AB_hydrolase_fold"/>
</dbReference>
<proteinExistence type="predicted"/>
<gene>
    <name evidence="2" type="ORF">F2Z80_06885</name>
</gene>